<sequence>MRWQEQQLGDSNEPWAADPEGRADEDGSDGRGAPARLQAPCGRQREAAAATHGRLAQRLVVVAQGRLARMPAMAAQGRSARGGSPQGFKANHNSDHNCWLFHTLTKCKRLDTLGKIPPRTQHHRAQAPW</sequence>
<dbReference type="AlphaFoldDB" id="A0A3B6AXA5"/>
<dbReference type="Gramene" id="TraesNOR2A03G00667910.1">
    <property type="protein sequence ID" value="TraesNOR2A03G00667910.1"/>
    <property type="gene ID" value="TraesNOR2A03G00667910"/>
</dbReference>
<reference evidence="2" key="1">
    <citation type="submission" date="2018-08" db="EMBL/GenBank/DDBJ databases">
        <authorList>
            <person name="Rossello M."/>
        </authorList>
    </citation>
    <scope>NUCLEOTIDE SEQUENCE [LARGE SCALE GENOMIC DNA]</scope>
    <source>
        <strain evidence="2">cv. Chinese Spring</strain>
    </source>
</reference>
<dbReference type="Proteomes" id="UP000019116">
    <property type="component" value="Chromosome 2A"/>
</dbReference>
<organism evidence="2">
    <name type="scientific">Triticum aestivum</name>
    <name type="common">Wheat</name>
    <dbReference type="NCBI Taxonomy" id="4565"/>
    <lineage>
        <taxon>Eukaryota</taxon>
        <taxon>Viridiplantae</taxon>
        <taxon>Streptophyta</taxon>
        <taxon>Embryophyta</taxon>
        <taxon>Tracheophyta</taxon>
        <taxon>Spermatophyta</taxon>
        <taxon>Magnoliopsida</taxon>
        <taxon>Liliopsida</taxon>
        <taxon>Poales</taxon>
        <taxon>Poaceae</taxon>
        <taxon>BOP clade</taxon>
        <taxon>Pooideae</taxon>
        <taxon>Triticodae</taxon>
        <taxon>Triticeae</taxon>
        <taxon>Triticinae</taxon>
        <taxon>Triticum</taxon>
    </lineage>
</organism>
<proteinExistence type="predicted"/>
<dbReference type="OMA" id="ANHNSDH"/>
<name>A0A3B6AXA5_WHEAT</name>
<dbReference type="Gramene" id="TraesCS2A02G225700.1">
    <property type="protein sequence ID" value="TraesCS2A02G225700.1"/>
    <property type="gene ID" value="TraesCS2A02G225700"/>
</dbReference>
<protein>
    <submittedName>
        <fullName evidence="2">Uncharacterized protein</fullName>
    </submittedName>
</protein>
<dbReference type="EnsemblPlants" id="TraesCS2A02G225700.1">
    <property type="protein sequence ID" value="TraesCS2A02G225700.1"/>
    <property type="gene ID" value="TraesCS2A02G225700"/>
</dbReference>
<dbReference type="Gramene" id="TraesWEE_scaffold_013222_01G000100.1">
    <property type="protein sequence ID" value="TraesWEE_scaffold_013222_01G000100.1"/>
    <property type="gene ID" value="TraesWEE_scaffold_013222_01G000100"/>
</dbReference>
<keyword evidence="3" id="KW-1185">Reference proteome</keyword>
<feature type="compositionally biased region" description="Polar residues" evidence="1">
    <location>
        <begin position="1"/>
        <end position="10"/>
    </location>
</feature>
<evidence type="ECO:0000313" key="2">
    <source>
        <dbReference type="EnsemblPlants" id="TraesCS2A02G225700.1"/>
    </source>
</evidence>
<dbReference type="Gramene" id="TraesCAD_scaffold_017244_01G000100.1">
    <property type="protein sequence ID" value="TraesCAD_scaffold_017244_01G000100.1"/>
    <property type="gene ID" value="TraesCAD_scaffold_017244_01G000100"/>
</dbReference>
<reference evidence="2" key="2">
    <citation type="submission" date="2018-10" db="UniProtKB">
        <authorList>
            <consortium name="EnsemblPlants"/>
        </authorList>
    </citation>
    <scope>IDENTIFICATION</scope>
</reference>
<dbReference type="Gramene" id="TraesJAG2A03G00660180.1">
    <property type="protein sequence ID" value="TraesJAG2A03G00660180.1"/>
    <property type="gene ID" value="TraesJAG2A03G00660180"/>
</dbReference>
<accession>A0A3B6AXA5</accession>
<feature type="compositionally biased region" description="Basic and acidic residues" evidence="1">
    <location>
        <begin position="19"/>
        <end position="29"/>
    </location>
</feature>
<evidence type="ECO:0000313" key="3">
    <source>
        <dbReference type="Proteomes" id="UP000019116"/>
    </source>
</evidence>
<feature type="region of interest" description="Disordered" evidence="1">
    <location>
        <begin position="1"/>
        <end position="52"/>
    </location>
</feature>
<dbReference type="Gramene" id="TraesCS2A03G0489000.1">
    <property type="protein sequence ID" value="TraesCS2A03G0489000.1.CDS"/>
    <property type="gene ID" value="TraesCS2A03G0489000"/>
</dbReference>
<evidence type="ECO:0000256" key="1">
    <source>
        <dbReference type="SAM" id="MobiDB-lite"/>
    </source>
</evidence>